<protein>
    <recommendedName>
        <fullName evidence="1">DNA topoisomerase type IA zn finger domain-containing protein</fullName>
    </recommendedName>
</protein>
<name>A0AB33GRN0_CITFR</name>
<accession>A0AB33GRN0</accession>
<proteinExistence type="predicted"/>
<dbReference type="Pfam" id="PF13342">
    <property type="entry name" value="Toprim_Crpt"/>
    <property type="match status" value="1"/>
</dbReference>
<dbReference type="InterPro" id="IPR013498">
    <property type="entry name" value="Topo_IA_Znf"/>
</dbReference>
<dbReference type="SUPFAM" id="SSF57783">
    <property type="entry name" value="Zinc beta-ribbon"/>
    <property type="match status" value="1"/>
</dbReference>
<dbReference type="GO" id="GO:0006265">
    <property type="term" value="P:DNA topological change"/>
    <property type="evidence" value="ECO:0007669"/>
    <property type="project" value="InterPro"/>
</dbReference>
<sequence length="186" mass="20281">MKTAGYLLIVVFYIIGPQTPKSNDEYVQGLIDELDRNGISISSNATPCPVCNNGFLRKRKGQNGFFWGCSSYPVCKTSFPDSDGKPATEKKTTEGAIDRLNVPCPSCNKEILVRPKGFFCTGCGFKLWSEIAGKKITNAQAETLIKKGKTGSLKGFTSTKTGKKFDATLVLQDKNTGKIGFEFAKK</sequence>
<keyword evidence="2" id="KW-0614">Plasmid</keyword>
<reference evidence="2 3" key="1">
    <citation type="submission" date="2018-09" db="EMBL/GenBank/DDBJ databases">
        <title>Whole genome sequencing of Citrobacter freundii AR_0116.</title>
        <authorList>
            <person name="Conlan S."/>
            <person name="Thomas P.J."/>
            <person name="Mullikin J."/>
            <person name="Frank K.M."/>
            <person name="Segre J.A."/>
        </authorList>
    </citation>
    <scope>NUCLEOTIDE SEQUENCE [LARGE SCALE GENOMIC DNA]</scope>
    <source>
        <strain evidence="2 3">AR_0116</strain>
        <plasmid evidence="2 3">unnamed1</plasmid>
    </source>
</reference>
<organism evidence="2 3">
    <name type="scientific">Citrobacter freundii</name>
    <dbReference type="NCBI Taxonomy" id="546"/>
    <lineage>
        <taxon>Bacteria</taxon>
        <taxon>Pseudomonadati</taxon>
        <taxon>Pseudomonadota</taxon>
        <taxon>Gammaproteobacteria</taxon>
        <taxon>Enterobacterales</taxon>
        <taxon>Enterobacteriaceae</taxon>
        <taxon>Citrobacter</taxon>
        <taxon>Citrobacter freundii complex</taxon>
    </lineage>
</organism>
<dbReference type="EMBL" id="CP032179">
    <property type="protein sequence ID" value="AXZ45592.1"/>
    <property type="molecule type" value="Genomic_DNA"/>
</dbReference>
<evidence type="ECO:0000313" key="3">
    <source>
        <dbReference type="Proteomes" id="UP000263627"/>
    </source>
</evidence>
<dbReference type="Gene3D" id="3.30.65.10">
    <property type="entry name" value="Bacterial Topoisomerase I, domain 1"/>
    <property type="match status" value="1"/>
</dbReference>
<evidence type="ECO:0000313" key="2">
    <source>
        <dbReference type="EMBL" id="AXZ45592.1"/>
    </source>
</evidence>
<gene>
    <name evidence="2" type="ORF">AM363_00825</name>
</gene>
<dbReference type="AlphaFoldDB" id="A0AB33GRN0"/>
<dbReference type="Proteomes" id="UP000263627">
    <property type="component" value="Plasmid unnamed1"/>
</dbReference>
<geneLocation type="plasmid" evidence="2 3">
    <name>unnamed1</name>
</geneLocation>
<dbReference type="Pfam" id="PF01396">
    <property type="entry name" value="Zn_ribbon_Top1"/>
    <property type="match status" value="1"/>
</dbReference>
<dbReference type="InterPro" id="IPR025589">
    <property type="entry name" value="Toprim_C_rpt"/>
</dbReference>
<evidence type="ECO:0000259" key="1">
    <source>
        <dbReference type="Pfam" id="PF01396"/>
    </source>
</evidence>
<dbReference type="GO" id="GO:0003677">
    <property type="term" value="F:DNA binding"/>
    <property type="evidence" value="ECO:0007669"/>
    <property type="project" value="InterPro"/>
</dbReference>
<dbReference type="GO" id="GO:0003916">
    <property type="term" value="F:DNA topoisomerase activity"/>
    <property type="evidence" value="ECO:0007669"/>
    <property type="project" value="InterPro"/>
</dbReference>
<dbReference type="GO" id="GO:0005694">
    <property type="term" value="C:chromosome"/>
    <property type="evidence" value="ECO:0007669"/>
    <property type="project" value="InterPro"/>
</dbReference>
<feature type="domain" description="DNA topoisomerase type IA zn finger" evidence="1">
    <location>
        <begin position="48"/>
        <end position="79"/>
    </location>
</feature>